<evidence type="ECO:0000313" key="1">
    <source>
        <dbReference type="EMBL" id="ETS80194.1"/>
    </source>
</evidence>
<dbReference type="STRING" id="1229662.W3X2E0"/>
<dbReference type="KEGG" id="pfy:PFICI_07723"/>
<name>W3X2E0_PESFW</name>
<dbReference type="Proteomes" id="UP000030651">
    <property type="component" value="Unassembled WGS sequence"/>
</dbReference>
<dbReference type="InterPro" id="IPR040632">
    <property type="entry name" value="Sulfotransfer_4"/>
</dbReference>
<dbReference type="GeneID" id="19272736"/>
<reference evidence="2" key="1">
    <citation type="journal article" date="2015" name="BMC Genomics">
        <title>Genomic and transcriptomic analysis of the endophytic fungus Pestalotiopsis fici reveals its lifestyle and high potential for synthesis of natural products.</title>
        <authorList>
            <person name="Wang X."/>
            <person name="Zhang X."/>
            <person name="Liu L."/>
            <person name="Xiang M."/>
            <person name="Wang W."/>
            <person name="Sun X."/>
            <person name="Che Y."/>
            <person name="Guo L."/>
            <person name="Liu G."/>
            <person name="Guo L."/>
            <person name="Wang C."/>
            <person name="Yin W.B."/>
            <person name="Stadler M."/>
            <person name="Zhang X."/>
            <person name="Liu X."/>
        </authorList>
    </citation>
    <scope>NUCLEOTIDE SEQUENCE [LARGE SCALE GENOMIC DNA]</scope>
    <source>
        <strain evidence="2">W106-1 / CGMCC3.15140</strain>
    </source>
</reference>
<gene>
    <name evidence="1" type="ORF">PFICI_07723</name>
</gene>
<dbReference type="InterPro" id="IPR027417">
    <property type="entry name" value="P-loop_NTPase"/>
</dbReference>
<protein>
    <submittedName>
        <fullName evidence="1">Uncharacterized protein</fullName>
    </submittedName>
</protein>
<dbReference type="RefSeq" id="XP_007834495.1">
    <property type="nucleotide sequence ID" value="XM_007836304.1"/>
</dbReference>
<sequence>MASAKVERTEDGLAVIHVALFRMATSSLAEAYRILGWKVHHGTDDNLGNPWKAIERAAEATWPFVAPEISPPRERFTRQDWDEAWVKDYDILTELASPFADQLIKLYPEAKVVIVQRDFDDWWPSFKSQVLDTLFGPQGRILTFIAGNLLGIRSGQTMRKVLFGFFHASSVAGIEANARKAYNDYFDNIRAMVAPGKRLEYQLGDGWEPLCAFLDKEVPDVPFPRKNDSQAHKETFASERSDLFYKLGRKLFKGSE</sequence>
<keyword evidence="2" id="KW-1185">Reference proteome</keyword>
<organism evidence="1 2">
    <name type="scientific">Pestalotiopsis fici (strain W106-1 / CGMCC3.15140)</name>
    <dbReference type="NCBI Taxonomy" id="1229662"/>
    <lineage>
        <taxon>Eukaryota</taxon>
        <taxon>Fungi</taxon>
        <taxon>Dikarya</taxon>
        <taxon>Ascomycota</taxon>
        <taxon>Pezizomycotina</taxon>
        <taxon>Sordariomycetes</taxon>
        <taxon>Xylariomycetidae</taxon>
        <taxon>Amphisphaeriales</taxon>
        <taxon>Sporocadaceae</taxon>
        <taxon>Pestalotiopsis</taxon>
    </lineage>
</organism>
<dbReference type="Pfam" id="PF17784">
    <property type="entry name" value="Sulfotransfer_4"/>
    <property type="match status" value="1"/>
</dbReference>
<dbReference type="PANTHER" id="PTHR36978:SF4">
    <property type="entry name" value="P-LOOP CONTAINING NUCLEOSIDE TRIPHOSPHATE HYDROLASE PROTEIN"/>
    <property type="match status" value="1"/>
</dbReference>
<accession>W3X2E0</accession>
<dbReference type="PANTHER" id="PTHR36978">
    <property type="entry name" value="P-LOOP CONTAINING NUCLEOTIDE TRIPHOSPHATE HYDROLASE"/>
    <property type="match status" value="1"/>
</dbReference>
<dbReference type="Gene3D" id="3.40.50.300">
    <property type="entry name" value="P-loop containing nucleotide triphosphate hydrolases"/>
    <property type="match status" value="1"/>
</dbReference>
<dbReference type="EMBL" id="KI912113">
    <property type="protein sequence ID" value="ETS80194.1"/>
    <property type="molecule type" value="Genomic_DNA"/>
</dbReference>
<dbReference type="OMA" id="HVALFRM"/>
<dbReference type="SUPFAM" id="SSF52540">
    <property type="entry name" value="P-loop containing nucleoside triphosphate hydrolases"/>
    <property type="match status" value="1"/>
</dbReference>
<dbReference type="HOGENOM" id="CLU_061199_0_1_1"/>
<dbReference type="OrthoDB" id="408152at2759"/>
<dbReference type="AlphaFoldDB" id="W3X2E0"/>
<dbReference type="InParanoid" id="W3X2E0"/>
<proteinExistence type="predicted"/>
<dbReference type="eggNOG" id="ENOG502RYDN">
    <property type="taxonomic scope" value="Eukaryota"/>
</dbReference>
<evidence type="ECO:0000313" key="2">
    <source>
        <dbReference type="Proteomes" id="UP000030651"/>
    </source>
</evidence>